<dbReference type="GO" id="GO:0005634">
    <property type="term" value="C:nucleus"/>
    <property type="evidence" value="ECO:0007669"/>
    <property type="project" value="TreeGrafter"/>
</dbReference>
<gene>
    <name evidence="2" type="ORF">SASPL_113594</name>
</gene>
<dbReference type="Pfam" id="PF12937">
    <property type="entry name" value="F-box-like"/>
    <property type="match status" value="1"/>
</dbReference>
<reference evidence="2" key="2">
    <citation type="submission" date="2020-08" db="EMBL/GenBank/DDBJ databases">
        <title>Plant Genome Project.</title>
        <authorList>
            <person name="Zhang R.-G."/>
        </authorList>
    </citation>
    <scope>NUCLEOTIDE SEQUENCE</scope>
    <source>
        <strain evidence="2">Huo1</strain>
        <tissue evidence="2">Leaf</tissue>
    </source>
</reference>
<dbReference type="Gene3D" id="1.20.1280.50">
    <property type="match status" value="1"/>
</dbReference>
<evidence type="ECO:0000259" key="1">
    <source>
        <dbReference type="Pfam" id="PF12937"/>
    </source>
</evidence>
<dbReference type="PANTHER" id="PTHR47149">
    <property type="entry name" value="F-BOX PROTEIN RMF"/>
    <property type="match status" value="1"/>
</dbReference>
<sequence length="332" mass="38336">MRYSSTRYKRSEQISNLESSNQQTEETQVENGEEIEEIAINMLLRLPTVIAPDSSCDFQLMNNIVDLYSVRETVSLDCGFDRVDSILRYEEDVWTEVAKYLDGRSLVMLAVTCKWFHRIMMEDSVWKYACLRDLQVPDPGNVPFKWIELYSTAFDGSLTYMFRQQEKHIGIDWMRIGAFLFESPDALLTEILKLESGLLLVRCPVCDLDTCDGTMQTLDARHIELFLSEEYHSGIWDYYLLGSHNINKQADGASRGIFDLKHINDESTTDIFDYKTWVGKRIDWQPKTKITLHAVAVNTNLQENEGLQIKYHAMRAGKGGEVVSIRISQQLR</sequence>
<dbReference type="InterPro" id="IPR001810">
    <property type="entry name" value="F-box_dom"/>
</dbReference>
<dbReference type="Proteomes" id="UP000298416">
    <property type="component" value="Unassembled WGS sequence"/>
</dbReference>
<dbReference type="PANTHER" id="PTHR47149:SF1">
    <property type="entry name" value="F-BOX PROTEIN RMF"/>
    <property type="match status" value="1"/>
</dbReference>
<dbReference type="AlphaFoldDB" id="A0A8X8Y097"/>
<evidence type="ECO:0000313" key="3">
    <source>
        <dbReference type="Proteomes" id="UP000298416"/>
    </source>
</evidence>
<dbReference type="InterPro" id="IPR036047">
    <property type="entry name" value="F-box-like_dom_sf"/>
</dbReference>
<proteinExistence type="predicted"/>
<organism evidence="2">
    <name type="scientific">Salvia splendens</name>
    <name type="common">Scarlet sage</name>
    <dbReference type="NCBI Taxonomy" id="180675"/>
    <lineage>
        <taxon>Eukaryota</taxon>
        <taxon>Viridiplantae</taxon>
        <taxon>Streptophyta</taxon>
        <taxon>Embryophyta</taxon>
        <taxon>Tracheophyta</taxon>
        <taxon>Spermatophyta</taxon>
        <taxon>Magnoliopsida</taxon>
        <taxon>eudicotyledons</taxon>
        <taxon>Gunneridae</taxon>
        <taxon>Pentapetalae</taxon>
        <taxon>asterids</taxon>
        <taxon>lamiids</taxon>
        <taxon>Lamiales</taxon>
        <taxon>Lamiaceae</taxon>
        <taxon>Nepetoideae</taxon>
        <taxon>Mentheae</taxon>
        <taxon>Salviinae</taxon>
        <taxon>Salvia</taxon>
        <taxon>Salvia subgen. Calosphace</taxon>
        <taxon>core Calosphace</taxon>
    </lineage>
</organism>
<dbReference type="EMBL" id="PNBA02000005">
    <property type="protein sequence ID" value="KAG6423205.1"/>
    <property type="molecule type" value="Genomic_DNA"/>
</dbReference>
<evidence type="ECO:0000313" key="2">
    <source>
        <dbReference type="EMBL" id="KAG6423205.1"/>
    </source>
</evidence>
<feature type="domain" description="F-box" evidence="1">
    <location>
        <begin position="92"/>
        <end position="132"/>
    </location>
</feature>
<accession>A0A8X8Y097</accession>
<protein>
    <recommendedName>
        <fullName evidence="1">F-box domain-containing protein</fullName>
    </recommendedName>
</protein>
<dbReference type="GO" id="GO:0061458">
    <property type="term" value="P:reproductive system development"/>
    <property type="evidence" value="ECO:0007669"/>
    <property type="project" value="TreeGrafter"/>
</dbReference>
<keyword evidence="3" id="KW-1185">Reference proteome</keyword>
<name>A0A8X8Y097_SALSN</name>
<comment type="caution">
    <text evidence="2">The sequence shown here is derived from an EMBL/GenBank/DDBJ whole genome shotgun (WGS) entry which is preliminary data.</text>
</comment>
<dbReference type="SUPFAM" id="SSF81383">
    <property type="entry name" value="F-box domain"/>
    <property type="match status" value="1"/>
</dbReference>
<reference evidence="2" key="1">
    <citation type="submission" date="2018-01" db="EMBL/GenBank/DDBJ databases">
        <authorList>
            <person name="Mao J.F."/>
        </authorList>
    </citation>
    <scope>NUCLEOTIDE SEQUENCE</scope>
    <source>
        <strain evidence="2">Huo1</strain>
        <tissue evidence="2">Leaf</tissue>
    </source>
</reference>